<proteinExistence type="predicted"/>
<reference evidence="3 4" key="1">
    <citation type="journal article" date="2018" name="Cell">
        <title>The Chara Genome: Secondary Complexity and Implications for Plant Terrestrialization.</title>
        <authorList>
            <person name="Nishiyama T."/>
            <person name="Sakayama H."/>
            <person name="Vries J.D."/>
            <person name="Buschmann H."/>
            <person name="Saint-Marcoux D."/>
            <person name="Ullrich K.K."/>
            <person name="Haas F.B."/>
            <person name="Vanderstraeten L."/>
            <person name="Becker D."/>
            <person name="Lang D."/>
            <person name="Vosolsobe S."/>
            <person name="Rombauts S."/>
            <person name="Wilhelmsson P.K.I."/>
            <person name="Janitza P."/>
            <person name="Kern R."/>
            <person name="Heyl A."/>
            <person name="Rumpler F."/>
            <person name="Villalobos L.I.A.C."/>
            <person name="Clay J.M."/>
            <person name="Skokan R."/>
            <person name="Toyoda A."/>
            <person name="Suzuki Y."/>
            <person name="Kagoshima H."/>
            <person name="Schijlen E."/>
            <person name="Tajeshwar N."/>
            <person name="Catarino B."/>
            <person name="Hetherington A.J."/>
            <person name="Saltykova A."/>
            <person name="Bonnot C."/>
            <person name="Breuninger H."/>
            <person name="Symeonidi A."/>
            <person name="Radhakrishnan G.V."/>
            <person name="Van Nieuwerburgh F."/>
            <person name="Deforce D."/>
            <person name="Chang C."/>
            <person name="Karol K.G."/>
            <person name="Hedrich R."/>
            <person name="Ulvskov P."/>
            <person name="Glockner G."/>
            <person name="Delwiche C.F."/>
            <person name="Petrasek J."/>
            <person name="Van de Peer Y."/>
            <person name="Friml J."/>
            <person name="Beilby M."/>
            <person name="Dolan L."/>
            <person name="Kohara Y."/>
            <person name="Sugano S."/>
            <person name="Fujiyama A."/>
            <person name="Delaux P.-M."/>
            <person name="Quint M."/>
            <person name="TheiBen G."/>
            <person name="Hagemann M."/>
            <person name="Harholt J."/>
            <person name="Dunand C."/>
            <person name="Zachgo S."/>
            <person name="Langdale J."/>
            <person name="Maumus F."/>
            <person name="Straeten D.V.D."/>
            <person name="Gould S.B."/>
            <person name="Rensing S.A."/>
        </authorList>
    </citation>
    <scope>NUCLEOTIDE SEQUENCE [LARGE SCALE GENOMIC DNA]</scope>
    <source>
        <strain evidence="3 4">S276</strain>
    </source>
</reference>
<dbReference type="InterPro" id="IPR011990">
    <property type="entry name" value="TPR-like_helical_dom_sf"/>
</dbReference>
<comment type="caution">
    <text evidence="3">The sequence shown here is derived from an EMBL/GenBank/DDBJ whole genome shotgun (WGS) entry which is preliminary data.</text>
</comment>
<dbReference type="InterPro" id="IPR038645">
    <property type="entry name" value="TTC5_OB_sf"/>
</dbReference>
<name>A0A388KUY8_CHABU</name>
<dbReference type="OrthoDB" id="423589at2759"/>
<accession>A0A388KUY8</accession>
<keyword evidence="4" id="KW-1185">Reference proteome</keyword>
<evidence type="ECO:0000313" key="4">
    <source>
        <dbReference type="Proteomes" id="UP000265515"/>
    </source>
</evidence>
<organism evidence="3 4">
    <name type="scientific">Chara braunii</name>
    <name type="common">Braun's stonewort</name>
    <dbReference type="NCBI Taxonomy" id="69332"/>
    <lineage>
        <taxon>Eukaryota</taxon>
        <taxon>Viridiplantae</taxon>
        <taxon>Streptophyta</taxon>
        <taxon>Charophyceae</taxon>
        <taxon>Charales</taxon>
        <taxon>Characeae</taxon>
        <taxon>Chara</taxon>
    </lineage>
</organism>
<dbReference type="OMA" id="DECKGYE"/>
<dbReference type="PANTHER" id="PTHR26312:SF194">
    <property type="entry name" value="OS01G0506200 PROTEIN"/>
    <property type="match status" value="1"/>
</dbReference>
<feature type="domain" description="Tetratricopeptide repeat protein 5 OB fold" evidence="2">
    <location>
        <begin position="256"/>
        <end position="366"/>
    </location>
</feature>
<dbReference type="Pfam" id="PF16669">
    <property type="entry name" value="TTC5_OB"/>
    <property type="match status" value="1"/>
</dbReference>
<protein>
    <recommendedName>
        <fullName evidence="2">Tetratricopeptide repeat protein 5 OB fold domain-containing protein</fullName>
    </recommendedName>
</protein>
<feature type="repeat" description="TPR" evidence="1">
    <location>
        <begin position="193"/>
        <end position="226"/>
    </location>
</feature>
<dbReference type="InterPro" id="IPR019734">
    <property type="entry name" value="TPR_rpt"/>
</dbReference>
<dbReference type="AlphaFoldDB" id="A0A388KUY8"/>
<dbReference type="Gramene" id="GBG73880">
    <property type="protein sequence ID" value="GBG73880"/>
    <property type="gene ID" value="CBR_g17592"/>
</dbReference>
<evidence type="ECO:0000259" key="2">
    <source>
        <dbReference type="Pfam" id="PF16669"/>
    </source>
</evidence>
<evidence type="ECO:0000256" key="1">
    <source>
        <dbReference type="PROSITE-ProRule" id="PRU00339"/>
    </source>
</evidence>
<dbReference type="PANTHER" id="PTHR26312">
    <property type="entry name" value="TETRATRICOPEPTIDE REPEAT PROTEIN 5"/>
    <property type="match status" value="1"/>
</dbReference>
<dbReference type="Gene3D" id="1.25.40.10">
    <property type="entry name" value="Tetratricopeptide repeat domain"/>
    <property type="match status" value="2"/>
</dbReference>
<dbReference type="PROSITE" id="PS50005">
    <property type="entry name" value="TPR"/>
    <property type="match status" value="1"/>
</dbReference>
<dbReference type="SUPFAM" id="SSF48452">
    <property type="entry name" value="TPR-like"/>
    <property type="match status" value="1"/>
</dbReference>
<gene>
    <name evidence="3" type="ORF">CBR_g17592</name>
</gene>
<dbReference type="EMBL" id="BFEA01000191">
    <property type="protein sequence ID" value="GBG73880.1"/>
    <property type="molecule type" value="Genomic_DNA"/>
</dbReference>
<dbReference type="Gene3D" id="2.40.50.550">
    <property type="match status" value="1"/>
</dbReference>
<keyword evidence="1" id="KW-0802">TPR repeat</keyword>
<dbReference type="Proteomes" id="UP000265515">
    <property type="component" value="Unassembled WGS sequence"/>
</dbReference>
<dbReference type="InterPro" id="IPR032076">
    <property type="entry name" value="TTC5_OB"/>
</dbReference>
<evidence type="ECO:0000313" key="3">
    <source>
        <dbReference type="EMBL" id="GBG73880.1"/>
    </source>
</evidence>
<sequence length="375" mass="41397">MDIAAADPRLADIVSKLNELYGTRDTFFPADLSIKKEKLDAGTKEILRALEIVLEENSDNPPRRGYCAYLRGKALNVTPDYCKEAEDNLSKAVKLDPALSDAWVCLGNCFWKKNDLASARNCTPEEVELVKSSVQHAKDAVSLDVKDGNSWYTLGNAYLTQFFSEGSADIGKLKQSLKAYQIAERDPAACSNPDLHFNSAVVYRYFEDYEKALKGFAAAAARDPTLHAEEQIEKIVRLLARLEELASTKLLLDDSHAMVRTLSEGVNKGVAVIGKVLLAVPAEDSVPLCFVLVDADGTCFILSVYSVRDGVIKDGGSCVTLLDPFFQKVFVRWEDKVYAYDGMRLDSPSQLLIGGKQLRSRDIARSTLQTENIPP</sequence>
<dbReference type="STRING" id="69332.A0A388KUY8"/>